<feature type="transmembrane region" description="Helical" evidence="9">
    <location>
        <begin position="374"/>
        <end position="392"/>
    </location>
</feature>
<sequence length="425" mass="44675">MSHTENHATEDVEPETTASAAREGTAGAAGVSRGLTPTDPGYKRALIGALFAGLASFNAMYVTQAVLPSITADFGISPTVAALSVSATTGALALSVIPVGILSERLGRYRILQISVMAATFLSLLVAIAPGVGSLLLMRALQGVAVAGVPAVIMTYLAEEIDAQHLPRVMGFYISGTSIGGLFGRLIPGAVLEFADWRVAVLTSGGVSVLIGLAMLVLLPPSRNFRPKKITVSHELAAFAGHFRSPVLLGLFVLPFLLMGAFVSLYNYLGFHLIGEYGLPESLAAAVFIIYLSGTWSSARAGRAVQAYGQGRVLTVAMVLALAGLLLMFIPTVWLTVTGALLFTAAFFACHSVASGWVSAAAKKDRAEASSTYVLSYYLGSSLLGALSGQFFDISWEALLAWLTGLYVLALLITLFVHRKAKQQD</sequence>
<evidence type="ECO:0000256" key="8">
    <source>
        <dbReference type="SAM" id="MobiDB-lite"/>
    </source>
</evidence>
<dbReference type="Gene3D" id="1.20.1250.20">
    <property type="entry name" value="MFS general substrate transporter like domains"/>
    <property type="match status" value="1"/>
</dbReference>
<dbReference type="PANTHER" id="PTHR43271:SF1">
    <property type="entry name" value="INNER MEMBRANE TRANSPORT PROTEIN YNFM"/>
    <property type="match status" value="1"/>
</dbReference>
<feature type="transmembrane region" description="Helical" evidence="9">
    <location>
        <begin position="139"/>
        <end position="158"/>
    </location>
</feature>
<feature type="transmembrane region" description="Helical" evidence="9">
    <location>
        <begin position="283"/>
        <end position="301"/>
    </location>
</feature>
<dbReference type="InterPro" id="IPR020846">
    <property type="entry name" value="MFS_dom"/>
</dbReference>
<evidence type="ECO:0000313" key="11">
    <source>
        <dbReference type="EMBL" id="PZP01427.1"/>
    </source>
</evidence>
<keyword evidence="6 9" id="KW-1133">Transmembrane helix</keyword>
<feature type="transmembrane region" description="Helical" evidence="9">
    <location>
        <begin position="170"/>
        <end position="187"/>
    </location>
</feature>
<feature type="region of interest" description="Disordered" evidence="8">
    <location>
        <begin position="1"/>
        <end position="33"/>
    </location>
</feature>
<evidence type="ECO:0000256" key="3">
    <source>
        <dbReference type="ARBA" id="ARBA00022448"/>
    </source>
</evidence>
<evidence type="ECO:0000256" key="4">
    <source>
        <dbReference type="ARBA" id="ARBA00022475"/>
    </source>
</evidence>
<dbReference type="Pfam" id="PF07690">
    <property type="entry name" value="MFS_1"/>
    <property type="match status" value="1"/>
</dbReference>
<feature type="compositionally biased region" description="Low complexity" evidence="8">
    <location>
        <begin position="16"/>
        <end position="30"/>
    </location>
</feature>
<feature type="transmembrane region" description="Helical" evidence="9">
    <location>
        <begin position="114"/>
        <end position="133"/>
    </location>
</feature>
<reference evidence="11 12" key="1">
    <citation type="submission" date="2017-11" db="EMBL/GenBank/DDBJ databases">
        <title>Infants hospitalized years apart are colonized by the same room-sourced microbial strains.</title>
        <authorList>
            <person name="Brooks B."/>
            <person name="Olm M.R."/>
            <person name="Firek B.A."/>
            <person name="Baker R."/>
            <person name="Thomas B.C."/>
            <person name="Morowitz M.J."/>
            <person name="Banfield J.F."/>
        </authorList>
    </citation>
    <scope>NUCLEOTIDE SEQUENCE [LARGE SCALE GENOMIC DNA]</scope>
    <source>
        <strain evidence="11">S2_012_000_R3_87</strain>
    </source>
</reference>
<evidence type="ECO:0000259" key="10">
    <source>
        <dbReference type="PROSITE" id="PS50850"/>
    </source>
</evidence>
<keyword evidence="4" id="KW-1003">Cell membrane</keyword>
<feature type="transmembrane region" description="Helical" evidence="9">
    <location>
        <begin position="199"/>
        <end position="219"/>
    </location>
</feature>
<dbReference type="AlphaFoldDB" id="A0A2W5B7U2"/>
<dbReference type="PANTHER" id="PTHR43271">
    <property type="entry name" value="BLL2771 PROTEIN"/>
    <property type="match status" value="1"/>
</dbReference>
<comment type="similarity">
    <text evidence="2">Belongs to the major facilitator superfamily.</text>
</comment>
<feature type="transmembrane region" description="Helical" evidence="9">
    <location>
        <begin position="398"/>
        <end position="417"/>
    </location>
</feature>
<evidence type="ECO:0000256" key="9">
    <source>
        <dbReference type="SAM" id="Phobius"/>
    </source>
</evidence>
<feature type="transmembrane region" description="Helical" evidence="9">
    <location>
        <begin position="79"/>
        <end position="102"/>
    </location>
</feature>
<evidence type="ECO:0000256" key="7">
    <source>
        <dbReference type="ARBA" id="ARBA00023136"/>
    </source>
</evidence>
<dbReference type="PROSITE" id="PS50850">
    <property type="entry name" value="MFS"/>
    <property type="match status" value="1"/>
</dbReference>
<proteinExistence type="inferred from homology"/>
<feature type="domain" description="Major facilitator superfamily (MFS) profile" evidence="10">
    <location>
        <begin position="44"/>
        <end position="422"/>
    </location>
</feature>
<dbReference type="CDD" id="cd17324">
    <property type="entry name" value="MFS_NepI_like"/>
    <property type="match status" value="1"/>
</dbReference>
<dbReference type="EMBL" id="QFNY01000072">
    <property type="protein sequence ID" value="PZP01427.1"/>
    <property type="molecule type" value="Genomic_DNA"/>
</dbReference>
<protein>
    <submittedName>
        <fullName evidence="11">MFS transporter</fullName>
    </submittedName>
</protein>
<dbReference type="Proteomes" id="UP000249451">
    <property type="component" value="Unassembled WGS sequence"/>
</dbReference>
<feature type="compositionally biased region" description="Basic and acidic residues" evidence="8">
    <location>
        <begin position="1"/>
        <end position="10"/>
    </location>
</feature>
<dbReference type="GO" id="GO:0022857">
    <property type="term" value="F:transmembrane transporter activity"/>
    <property type="evidence" value="ECO:0007669"/>
    <property type="project" value="InterPro"/>
</dbReference>
<dbReference type="SUPFAM" id="SSF103473">
    <property type="entry name" value="MFS general substrate transporter"/>
    <property type="match status" value="1"/>
</dbReference>
<evidence type="ECO:0000256" key="1">
    <source>
        <dbReference type="ARBA" id="ARBA00004651"/>
    </source>
</evidence>
<keyword evidence="7 9" id="KW-0472">Membrane</keyword>
<gene>
    <name evidence="11" type="ORF">DI609_04155</name>
</gene>
<evidence type="ECO:0000313" key="12">
    <source>
        <dbReference type="Proteomes" id="UP000249451"/>
    </source>
</evidence>
<comment type="caution">
    <text evidence="11">The sequence shown here is derived from an EMBL/GenBank/DDBJ whole genome shotgun (WGS) entry which is preliminary data.</text>
</comment>
<dbReference type="InterPro" id="IPR011701">
    <property type="entry name" value="MFS"/>
</dbReference>
<evidence type="ECO:0000256" key="6">
    <source>
        <dbReference type="ARBA" id="ARBA00022989"/>
    </source>
</evidence>
<dbReference type="InterPro" id="IPR036259">
    <property type="entry name" value="MFS_trans_sf"/>
</dbReference>
<organism evidence="11 12">
    <name type="scientific">Corynebacterium urealyticum</name>
    <dbReference type="NCBI Taxonomy" id="43771"/>
    <lineage>
        <taxon>Bacteria</taxon>
        <taxon>Bacillati</taxon>
        <taxon>Actinomycetota</taxon>
        <taxon>Actinomycetes</taxon>
        <taxon>Mycobacteriales</taxon>
        <taxon>Corynebacteriaceae</taxon>
        <taxon>Corynebacterium</taxon>
    </lineage>
</organism>
<evidence type="ECO:0000256" key="5">
    <source>
        <dbReference type="ARBA" id="ARBA00022692"/>
    </source>
</evidence>
<feature type="transmembrane region" description="Helical" evidence="9">
    <location>
        <begin position="45"/>
        <end position="67"/>
    </location>
</feature>
<accession>A0A2W5B7U2</accession>
<evidence type="ECO:0000256" key="2">
    <source>
        <dbReference type="ARBA" id="ARBA00008335"/>
    </source>
</evidence>
<feature type="transmembrane region" description="Helical" evidence="9">
    <location>
        <begin position="247"/>
        <end position="271"/>
    </location>
</feature>
<keyword evidence="3" id="KW-0813">Transport</keyword>
<dbReference type="GO" id="GO:0005886">
    <property type="term" value="C:plasma membrane"/>
    <property type="evidence" value="ECO:0007669"/>
    <property type="project" value="UniProtKB-SubCell"/>
</dbReference>
<name>A0A2W5B7U2_9CORY</name>
<feature type="transmembrane region" description="Helical" evidence="9">
    <location>
        <begin position="313"/>
        <end position="334"/>
    </location>
</feature>
<feature type="transmembrane region" description="Helical" evidence="9">
    <location>
        <begin position="340"/>
        <end position="362"/>
    </location>
</feature>
<keyword evidence="5 9" id="KW-0812">Transmembrane</keyword>
<comment type="subcellular location">
    <subcellularLocation>
        <location evidence="1">Cell membrane</location>
        <topology evidence="1">Multi-pass membrane protein</topology>
    </subcellularLocation>
</comment>